<sequence length="843" mass="95727">MPKGSKWQPRYIKNPFVNSPSDASQQVSSEWLKHHASKLIAEILKYNITMDDCQSGAYTGACGIAYALLRATRHFPERRAEFLEQCQRLNSQNLKIIKKDDGRPREYRFLLGTTSVYIISILCDQGNEYFMKRLNEISKIVSQNDYQGDGDDEMLAGRAGFLAAVLNLREAGKGEIIPLIQVKKVVKKMIDSGRLYSYTHNLEIPLMYQYHGREYLGSAHGLMGIIQMLLSFQEFLDDDEKKDVVETLDWLVSIQLYNGNIPTKMSDLNVDHGENELVHWCHGAAGFIHLMIVAYIVLKQTKYLSAAEKALNLIWHKGFLTKGPGICHGVAGSGYAFLLYYRLTKNEKWLDRAKCFAAVMLSENFKSKSRTPDRPYSLFEGIAGSLCFLCDLLDPENVQFPLIPILMPRRMQNRSALPLFCGLRSKLRKSRKVGRMRYFPNPHYMDAVSGARKVTKEWLQGEIINMVNQIMAYRASRTDFASGVYVGVAGNAYGVFTASTFCLQDFRKEQYQSFAAEAIAEHLKYCEGHSCKQLRDTQFFLGSLGVYVVKIIFDYQTKNYINQEVLNIVVSAVDVVCTDNYMDCGCDEMLVGRAGFLAAILNLRMQLNVDVISDNILKKVMDKIIDSGRKYAYRKRSPSALMYQYYGNEYLGAAHGLMGILQMLLSFPHLLDALALRDIETTLDWLLNIQTSDGNFPPNVNEIGFDRKDEELVHWCHGATGAVHLFIVAYLHFKRDKFLKAAEKCLNLIWKKGVLRKGPGICHGVAGSGYAFLLYYRLTHDEKYLLKARCFANIVRDPDFISKARTPDSPFSLYEGISGTLCFFCSLYDPMKAQFPLVPIPFP</sequence>
<dbReference type="Proteomes" id="UP000038040">
    <property type="component" value="Unplaced"/>
</dbReference>
<dbReference type="InterPro" id="IPR007822">
    <property type="entry name" value="LANC-like"/>
</dbReference>
<dbReference type="PRINTS" id="PR01950">
    <property type="entry name" value="LANCSUPER"/>
</dbReference>
<dbReference type="GO" id="GO:0046872">
    <property type="term" value="F:metal ion binding"/>
    <property type="evidence" value="ECO:0007669"/>
    <property type="project" value="UniProtKB-KW"/>
</dbReference>
<reference evidence="6" key="1">
    <citation type="submission" date="2017-02" db="UniProtKB">
        <authorList>
            <consortium name="WormBaseParasite"/>
        </authorList>
    </citation>
    <scope>IDENTIFICATION</scope>
</reference>
<dbReference type="Gene3D" id="1.50.10.10">
    <property type="match status" value="2"/>
</dbReference>
<dbReference type="Pfam" id="PF05147">
    <property type="entry name" value="LANC_like"/>
    <property type="match status" value="2"/>
</dbReference>
<evidence type="ECO:0000256" key="2">
    <source>
        <dbReference type="PIRSR" id="PIRSR607822-1"/>
    </source>
</evidence>
<dbReference type="GO" id="GO:0031179">
    <property type="term" value="P:peptide modification"/>
    <property type="evidence" value="ECO:0007669"/>
    <property type="project" value="InterPro"/>
</dbReference>
<dbReference type="PANTHER" id="PTHR12736:SF7">
    <property type="entry name" value="LANC-LIKE PROTEIN 3"/>
    <property type="match status" value="1"/>
</dbReference>
<dbReference type="InterPro" id="IPR020464">
    <property type="entry name" value="LanC-like_prot_euk"/>
</dbReference>
<dbReference type="CDD" id="cd04794">
    <property type="entry name" value="euk_LANCL"/>
    <property type="match status" value="2"/>
</dbReference>
<keyword evidence="2" id="KW-0862">Zinc</keyword>
<accession>A0A0N4U3S0</accession>
<dbReference type="SUPFAM" id="SSF158745">
    <property type="entry name" value="LanC-like"/>
    <property type="match status" value="2"/>
</dbReference>
<feature type="binding site" evidence="2">
    <location>
        <position position="327"/>
    </location>
    <ligand>
        <name>Zn(2+)</name>
        <dbReference type="ChEBI" id="CHEBI:29105"/>
    </ligand>
</feature>
<dbReference type="InterPro" id="IPR012341">
    <property type="entry name" value="6hp_glycosidase-like_sf"/>
</dbReference>
<gene>
    <name evidence="3" type="ORF">DME_LOCUS5741</name>
</gene>
<evidence type="ECO:0000313" key="6">
    <source>
        <dbReference type="WBParaSite" id="DME_0000138101-mRNA-1"/>
    </source>
</evidence>
<proteinExistence type="inferred from homology"/>
<protein>
    <submittedName>
        <fullName evidence="6">LanC-like protein 3 homolog</fullName>
    </submittedName>
</protein>
<organism evidence="4 6">
    <name type="scientific">Dracunculus medinensis</name>
    <name type="common">Guinea worm</name>
    <dbReference type="NCBI Taxonomy" id="318479"/>
    <lineage>
        <taxon>Eukaryota</taxon>
        <taxon>Metazoa</taxon>
        <taxon>Ecdysozoa</taxon>
        <taxon>Nematoda</taxon>
        <taxon>Chromadorea</taxon>
        <taxon>Rhabditida</taxon>
        <taxon>Spirurina</taxon>
        <taxon>Dracunculoidea</taxon>
        <taxon>Dracunculidae</taxon>
        <taxon>Dracunculus</taxon>
    </lineage>
</organism>
<keyword evidence="5" id="KW-1185">Reference proteome</keyword>
<feature type="binding site" evidence="2">
    <location>
        <position position="328"/>
    </location>
    <ligand>
        <name>Zn(2+)</name>
        <dbReference type="ChEBI" id="CHEBI:29105"/>
    </ligand>
</feature>
<dbReference type="GO" id="GO:0005975">
    <property type="term" value="P:carbohydrate metabolic process"/>
    <property type="evidence" value="ECO:0007669"/>
    <property type="project" value="InterPro"/>
</dbReference>
<evidence type="ECO:0000313" key="5">
    <source>
        <dbReference type="Proteomes" id="UP000274756"/>
    </source>
</evidence>
<dbReference type="WBParaSite" id="DME_0000138101-mRNA-1">
    <property type="protein sequence ID" value="DME_0000138101-mRNA-1"/>
    <property type="gene ID" value="DME_0000138101"/>
</dbReference>
<evidence type="ECO:0000313" key="3">
    <source>
        <dbReference type="EMBL" id="VDN55768.1"/>
    </source>
</evidence>
<evidence type="ECO:0000256" key="1">
    <source>
        <dbReference type="ARBA" id="ARBA00007179"/>
    </source>
</evidence>
<name>A0A0N4U3S0_DRAME</name>
<dbReference type="PANTHER" id="PTHR12736">
    <property type="entry name" value="LANC-LIKE PROTEIN"/>
    <property type="match status" value="1"/>
</dbReference>
<reference evidence="3 5" key="2">
    <citation type="submission" date="2018-11" db="EMBL/GenBank/DDBJ databases">
        <authorList>
            <consortium name="Pathogen Informatics"/>
        </authorList>
    </citation>
    <scope>NUCLEOTIDE SEQUENCE [LARGE SCALE GENOMIC DNA]</scope>
</reference>
<dbReference type="EMBL" id="UYYG01001153">
    <property type="protein sequence ID" value="VDN55768.1"/>
    <property type="molecule type" value="Genomic_DNA"/>
</dbReference>
<dbReference type="SMART" id="SM01260">
    <property type="entry name" value="LANC_like"/>
    <property type="match status" value="2"/>
</dbReference>
<keyword evidence="2" id="KW-0479">Metal-binding</keyword>
<comment type="similarity">
    <text evidence="1">Belongs to the LanC-like protein family.</text>
</comment>
<dbReference type="OrthoDB" id="10257263at2759"/>
<feature type="binding site" evidence="2">
    <location>
        <position position="281"/>
    </location>
    <ligand>
        <name>Zn(2+)</name>
        <dbReference type="ChEBI" id="CHEBI:29105"/>
    </ligand>
</feature>
<dbReference type="PRINTS" id="PR01951">
    <property type="entry name" value="LANCEUKARYTE"/>
</dbReference>
<evidence type="ECO:0000313" key="4">
    <source>
        <dbReference type="Proteomes" id="UP000038040"/>
    </source>
</evidence>
<dbReference type="AlphaFoldDB" id="A0A0N4U3S0"/>
<dbReference type="Proteomes" id="UP000274756">
    <property type="component" value="Unassembled WGS sequence"/>
</dbReference>
<dbReference type="GO" id="GO:0005886">
    <property type="term" value="C:plasma membrane"/>
    <property type="evidence" value="ECO:0007669"/>
    <property type="project" value="TreeGrafter"/>
</dbReference>